<reference evidence="3" key="1">
    <citation type="journal article" date="2019" name="bioRxiv">
        <title>Genome diversification in globally distributed novel marine Proteobacteria is linked to environmental adaptation.</title>
        <authorList>
            <person name="Zhou Z."/>
            <person name="Tran P.Q."/>
            <person name="Kieft K."/>
            <person name="Anantharaman K."/>
        </authorList>
    </citation>
    <scope>NUCLEOTIDE SEQUENCE [LARGE SCALE GENOMIC DNA]</scope>
</reference>
<feature type="domain" description="DUF1972" evidence="1">
    <location>
        <begin position="7"/>
        <end position="178"/>
    </location>
</feature>
<accession>A0A7J4GR85</accession>
<protein>
    <submittedName>
        <fullName evidence="2">DUF1972 domain-containing protein</fullName>
    </submittedName>
</protein>
<dbReference type="Pfam" id="PF09314">
    <property type="entry name" value="DUF1972"/>
    <property type="match status" value="1"/>
</dbReference>
<dbReference type="InterPro" id="IPR015393">
    <property type="entry name" value="DUF1972"/>
</dbReference>
<evidence type="ECO:0000313" key="3">
    <source>
        <dbReference type="Proteomes" id="UP000585802"/>
    </source>
</evidence>
<dbReference type="EMBL" id="DUCX01000026">
    <property type="protein sequence ID" value="HIF37115.1"/>
    <property type="molecule type" value="Genomic_DNA"/>
</dbReference>
<dbReference type="AlphaFoldDB" id="A0A7J4GR85"/>
<name>A0A7J4GR85_9ARCH</name>
<sequence>MKVNQRRKLYIVGTHGVPARYGGFETLADHLCQHLNEDFDITVYCNAKKYTEHNTEYHGANLKYINLNASGFSGIFYDLITFPVAAIKADVILFLGVTGAGFIVPCAKFFRVKVIVNQGGLKEWEREKLSWLQKKWAKFNHKVAARYSDQNIVDNELYGICLRNDFNAASTVIRYGGDHVKKIDTARFIIKHSFLTSPYAVSVSRAQIDNNLHLLLECFERFNKFPLVLISNWEVST</sequence>
<dbReference type="SUPFAM" id="SSF53756">
    <property type="entry name" value="UDP-Glycosyltransferase/glycogen phosphorylase"/>
    <property type="match status" value="1"/>
</dbReference>
<organism evidence="2 3">
    <name type="scientific">Marine Group III euryarchaeote</name>
    <dbReference type="NCBI Taxonomy" id="2173149"/>
    <lineage>
        <taxon>Archaea</taxon>
        <taxon>Methanobacteriati</taxon>
        <taxon>Thermoplasmatota</taxon>
        <taxon>Thermoplasmata</taxon>
        <taxon>Candidatus Thermoprofundales</taxon>
    </lineage>
</organism>
<evidence type="ECO:0000259" key="1">
    <source>
        <dbReference type="Pfam" id="PF09314"/>
    </source>
</evidence>
<comment type="caution">
    <text evidence="2">The sequence shown here is derived from an EMBL/GenBank/DDBJ whole genome shotgun (WGS) entry which is preliminary data.</text>
</comment>
<feature type="non-terminal residue" evidence="2">
    <location>
        <position position="237"/>
    </location>
</feature>
<proteinExistence type="predicted"/>
<gene>
    <name evidence="2" type="ORF">EYQ70_01675</name>
</gene>
<dbReference type="Proteomes" id="UP000585802">
    <property type="component" value="Unassembled WGS sequence"/>
</dbReference>
<evidence type="ECO:0000313" key="2">
    <source>
        <dbReference type="EMBL" id="HIF37115.1"/>
    </source>
</evidence>